<comment type="caution">
    <text evidence="5">The sequence shown here is derived from an EMBL/GenBank/DDBJ whole genome shotgun (WGS) entry which is preliminary data.</text>
</comment>
<gene>
    <name evidence="5" type="ORF">TorRG33x02_194200</name>
</gene>
<evidence type="ECO:0000256" key="4">
    <source>
        <dbReference type="SAM" id="SignalP"/>
    </source>
</evidence>
<dbReference type="GO" id="GO:0005975">
    <property type="term" value="P:carbohydrate metabolic process"/>
    <property type="evidence" value="ECO:0007669"/>
    <property type="project" value="InterPro"/>
</dbReference>
<dbReference type="AlphaFoldDB" id="A0A2P5EH46"/>
<protein>
    <submittedName>
        <fullName evidence="5">Glycoside hydrolase</fullName>
    </submittedName>
</protein>
<dbReference type="InterPro" id="IPR033132">
    <property type="entry name" value="GH_1_N_CS"/>
</dbReference>
<dbReference type="Proteomes" id="UP000237000">
    <property type="component" value="Unassembled WGS sequence"/>
</dbReference>
<evidence type="ECO:0000256" key="3">
    <source>
        <dbReference type="RuleBase" id="RU003690"/>
    </source>
</evidence>
<dbReference type="PROSITE" id="PS00653">
    <property type="entry name" value="GLYCOSYL_HYDROL_F1_2"/>
    <property type="match status" value="1"/>
</dbReference>
<dbReference type="GO" id="GO:0008422">
    <property type="term" value="F:beta-glucosidase activity"/>
    <property type="evidence" value="ECO:0007669"/>
    <property type="project" value="TreeGrafter"/>
</dbReference>
<dbReference type="InterPro" id="IPR017853">
    <property type="entry name" value="GH"/>
</dbReference>
<keyword evidence="6" id="KW-1185">Reference proteome</keyword>
<dbReference type="Pfam" id="PF00232">
    <property type="entry name" value="Glyco_hydro_1"/>
    <property type="match status" value="1"/>
</dbReference>
<dbReference type="PANTHER" id="PTHR10353:SF27">
    <property type="entry name" value="BETA-GLUCOSIDASE 47"/>
    <property type="match status" value="1"/>
</dbReference>
<dbReference type="OrthoDB" id="65569at2759"/>
<feature type="chain" id="PRO_5015152664" evidence="4">
    <location>
        <begin position="28"/>
        <end position="102"/>
    </location>
</feature>
<evidence type="ECO:0000313" key="5">
    <source>
        <dbReference type="EMBL" id="PON84868.1"/>
    </source>
</evidence>
<dbReference type="EMBL" id="JXTC01000156">
    <property type="protein sequence ID" value="PON84868.1"/>
    <property type="molecule type" value="Genomic_DNA"/>
</dbReference>
<evidence type="ECO:0000313" key="6">
    <source>
        <dbReference type="Proteomes" id="UP000237000"/>
    </source>
</evidence>
<dbReference type="SUPFAM" id="SSF51445">
    <property type="entry name" value="(Trans)glycosidases"/>
    <property type="match status" value="1"/>
</dbReference>
<reference evidence="6" key="1">
    <citation type="submission" date="2016-06" db="EMBL/GenBank/DDBJ databases">
        <title>Parallel loss of symbiosis genes in relatives of nitrogen-fixing non-legume Parasponia.</title>
        <authorList>
            <person name="Van Velzen R."/>
            <person name="Holmer R."/>
            <person name="Bu F."/>
            <person name="Rutten L."/>
            <person name="Van Zeijl A."/>
            <person name="Liu W."/>
            <person name="Santuari L."/>
            <person name="Cao Q."/>
            <person name="Sharma T."/>
            <person name="Shen D."/>
            <person name="Roswanjaya Y."/>
            <person name="Wardhani T."/>
            <person name="Kalhor M.S."/>
            <person name="Jansen J."/>
            <person name="Van den Hoogen J."/>
            <person name="Gungor B."/>
            <person name="Hartog M."/>
            <person name="Hontelez J."/>
            <person name="Verver J."/>
            <person name="Yang W.-C."/>
            <person name="Schijlen E."/>
            <person name="Repin R."/>
            <person name="Schilthuizen M."/>
            <person name="Schranz E."/>
            <person name="Heidstra R."/>
            <person name="Miyata K."/>
            <person name="Fedorova E."/>
            <person name="Kohlen W."/>
            <person name="Bisseling T."/>
            <person name="Smit S."/>
            <person name="Geurts R."/>
        </authorList>
    </citation>
    <scope>NUCLEOTIDE SEQUENCE [LARGE SCALE GENOMIC DNA]</scope>
    <source>
        <strain evidence="6">cv. RG33-2</strain>
    </source>
</reference>
<keyword evidence="2 5" id="KW-0378">Hydrolase</keyword>
<dbReference type="InterPro" id="IPR001360">
    <property type="entry name" value="Glyco_hydro_1"/>
</dbReference>
<dbReference type="STRING" id="63057.A0A2P5EH46"/>
<evidence type="ECO:0000256" key="1">
    <source>
        <dbReference type="ARBA" id="ARBA00010838"/>
    </source>
</evidence>
<dbReference type="InParanoid" id="A0A2P5EH46"/>
<name>A0A2P5EH46_TREOI</name>
<organism evidence="5 6">
    <name type="scientific">Trema orientale</name>
    <name type="common">Charcoal tree</name>
    <name type="synonym">Celtis orientalis</name>
    <dbReference type="NCBI Taxonomy" id="63057"/>
    <lineage>
        <taxon>Eukaryota</taxon>
        <taxon>Viridiplantae</taxon>
        <taxon>Streptophyta</taxon>
        <taxon>Embryophyta</taxon>
        <taxon>Tracheophyta</taxon>
        <taxon>Spermatophyta</taxon>
        <taxon>Magnoliopsida</taxon>
        <taxon>eudicotyledons</taxon>
        <taxon>Gunneridae</taxon>
        <taxon>Pentapetalae</taxon>
        <taxon>rosids</taxon>
        <taxon>fabids</taxon>
        <taxon>Rosales</taxon>
        <taxon>Cannabaceae</taxon>
        <taxon>Trema</taxon>
    </lineage>
</organism>
<feature type="signal peptide" evidence="4">
    <location>
        <begin position="1"/>
        <end position="27"/>
    </location>
</feature>
<accession>A0A2P5EH46</accession>
<proteinExistence type="inferred from homology"/>
<comment type="similarity">
    <text evidence="1 3">Belongs to the glycosyl hydrolase 1 family.</text>
</comment>
<dbReference type="Gene3D" id="3.20.20.80">
    <property type="entry name" value="Glycosidases"/>
    <property type="match status" value="1"/>
</dbReference>
<dbReference type="PANTHER" id="PTHR10353">
    <property type="entry name" value="GLYCOSYL HYDROLASE"/>
    <property type="match status" value="1"/>
</dbReference>
<evidence type="ECO:0000256" key="2">
    <source>
        <dbReference type="ARBA" id="ARBA00022801"/>
    </source>
</evidence>
<sequence length="102" mass="11634">MGFHRLHEALFLLEILLIILSPPLILCDPINISPLSPDFLFGTASSSYQFEGAYLTDGKGLSNWDVYTHKQGNIIDGSNGDIAVDHYHRYQIYNQMEKYTNR</sequence>
<keyword evidence="4" id="KW-0732">Signal</keyword>